<evidence type="ECO:0000256" key="1">
    <source>
        <dbReference type="SAM" id="MobiDB-lite"/>
    </source>
</evidence>
<name>A0A484KTX5_9ASTE</name>
<dbReference type="EMBL" id="OOIL02000462">
    <property type="protein sequence ID" value="VFQ65566.1"/>
    <property type="molecule type" value="Genomic_DNA"/>
</dbReference>
<evidence type="ECO:0000313" key="2">
    <source>
        <dbReference type="EMBL" id="VFQ65566.1"/>
    </source>
</evidence>
<feature type="compositionally biased region" description="Gly residues" evidence="1">
    <location>
        <begin position="1"/>
        <end position="11"/>
    </location>
</feature>
<sequence>MERPTFGGGDVQGNNTKKVRKLPSPKEMVAHYEAKGLGAEEASLKAIEDLQNLLFKMAVNSGEKGSAAAATSRKLDSISSRLISLDMKLDSKPSHPQTLAIGVASGALVQLFPHFAGAVAGIWNSVRSVTKSNP</sequence>
<feature type="region of interest" description="Disordered" evidence="1">
    <location>
        <begin position="1"/>
        <end position="24"/>
    </location>
</feature>
<proteinExistence type="predicted"/>
<gene>
    <name evidence="2" type="ORF">CCAM_LOCUS7342</name>
</gene>
<dbReference type="AlphaFoldDB" id="A0A484KTX5"/>
<keyword evidence="3" id="KW-1185">Reference proteome</keyword>
<dbReference type="OrthoDB" id="1908822at2759"/>
<protein>
    <submittedName>
        <fullName evidence="2">Uncharacterized protein</fullName>
    </submittedName>
</protein>
<reference evidence="2 3" key="1">
    <citation type="submission" date="2018-04" db="EMBL/GenBank/DDBJ databases">
        <authorList>
            <person name="Vogel A."/>
        </authorList>
    </citation>
    <scope>NUCLEOTIDE SEQUENCE [LARGE SCALE GENOMIC DNA]</scope>
</reference>
<evidence type="ECO:0000313" key="3">
    <source>
        <dbReference type="Proteomes" id="UP000595140"/>
    </source>
</evidence>
<organism evidence="2 3">
    <name type="scientific">Cuscuta campestris</name>
    <dbReference type="NCBI Taxonomy" id="132261"/>
    <lineage>
        <taxon>Eukaryota</taxon>
        <taxon>Viridiplantae</taxon>
        <taxon>Streptophyta</taxon>
        <taxon>Embryophyta</taxon>
        <taxon>Tracheophyta</taxon>
        <taxon>Spermatophyta</taxon>
        <taxon>Magnoliopsida</taxon>
        <taxon>eudicotyledons</taxon>
        <taxon>Gunneridae</taxon>
        <taxon>Pentapetalae</taxon>
        <taxon>asterids</taxon>
        <taxon>lamiids</taxon>
        <taxon>Solanales</taxon>
        <taxon>Convolvulaceae</taxon>
        <taxon>Cuscuteae</taxon>
        <taxon>Cuscuta</taxon>
        <taxon>Cuscuta subgen. Grammica</taxon>
        <taxon>Cuscuta sect. Cleistogrammica</taxon>
    </lineage>
</organism>
<accession>A0A484KTX5</accession>
<dbReference type="Proteomes" id="UP000595140">
    <property type="component" value="Unassembled WGS sequence"/>
</dbReference>